<dbReference type="Pfam" id="PF07195">
    <property type="entry name" value="FliD_C"/>
    <property type="match status" value="2"/>
</dbReference>
<dbReference type="GO" id="GO:0007155">
    <property type="term" value="P:cell adhesion"/>
    <property type="evidence" value="ECO:0007669"/>
    <property type="project" value="InterPro"/>
</dbReference>
<protein>
    <recommendedName>
        <fullName evidence="5">Flagellar hook-associated protein 2</fullName>
        <shortName evidence="5">HAP2</shortName>
    </recommendedName>
    <alternativeName>
        <fullName evidence="5">Flagellar cap protein</fullName>
    </alternativeName>
</protein>
<name>A0A7V8VEP5_9BACT</name>
<feature type="domain" description="Flagellar hook-associated protein 2 C-terminal" evidence="7">
    <location>
        <begin position="224"/>
        <end position="397"/>
    </location>
</feature>
<dbReference type="Proteomes" id="UP000542342">
    <property type="component" value="Unassembled WGS sequence"/>
</dbReference>
<evidence type="ECO:0000256" key="4">
    <source>
        <dbReference type="ARBA" id="ARBA00023143"/>
    </source>
</evidence>
<comment type="similarity">
    <text evidence="1 5">Belongs to the FliD family.</text>
</comment>
<dbReference type="InterPro" id="IPR003481">
    <property type="entry name" value="FliD_N"/>
</dbReference>
<comment type="caution">
    <text evidence="8">The sequence shown here is derived from an EMBL/GenBank/DDBJ whole genome shotgun (WGS) entry which is preliminary data.</text>
</comment>
<dbReference type="Pfam" id="PF02465">
    <property type="entry name" value="FliD_N"/>
    <property type="match status" value="1"/>
</dbReference>
<dbReference type="InterPro" id="IPR010809">
    <property type="entry name" value="FliD_C"/>
</dbReference>
<dbReference type="PANTHER" id="PTHR30288">
    <property type="entry name" value="FLAGELLAR CAP/ASSEMBLY PROTEIN FLID"/>
    <property type="match status" value="1"/>
</dbReference>
<comment type="subcellular location">
    <subcellularLocation>
        <location evidence="5">Secreted</location>
    </subcellularLocation>
    <subcellularLocation>
        <location evidence="5">Bacterial flagellum</location>
    </subcellularLocation>
</comment>
<dbReference type="GO" id="GO:0071973">
    <property type="term" value="P:bacterial-type flagellum-dependent cell motility"/>
    <property type="evidence" value="ECO:0007669"/>
    <property type="project" value="TreeGrafter"/>
</dbReference>
<gene>
    <name evidence="8" type="primary">fliD</name>
    <name evidence="8" type="ORF">H0921_10430</name>
</gene>
<proteinExistence type="inferred from homology"/>
<keyword evidence="3 5" id="KW-0175">Coiled coil</keyword>
<dbReference type="InterPro" id="IPR040026">
    <property type="entry name" value="FliD"/>
</dbReference>
<evidence type="ECO:0000313" key="9">
    <source>
        <dbReference type="Proteomes" id="UP000542342"/>
    </source>
</evidence>
<evidence type="ECO:0000256" key="3">
    <source>
        <dbReference type="ARBA" id="ARBA00023054"/>
    </source>
</evidence>
<dbReference type="EMBL" id="JACEFB010000006">
    <property type="protein sequence ID" value="MBA2226576.1"/>
    <property type="molecule type" value="Genomic_DNA"/>
</dbReference>
<dbReference type="PANTHER" id="PTHR30288:SF0">
    <property type="entry name" value="FLAGELLAR HOOK-ASSOCIATED PROTEIN 2"/>
    <property type="match status" value="1"/>
</dbReference>
<comment type="subunit">
    <text evidence="2 5">Homopentamer.</text>
</comment>
<dbReference type="GO" id="GO:0005576">
    <property type="term" value="C:extracellular region"/>
    <property type="evidence" value="ECO:0007669"/>
    <property type="project" value="UniProtKB-SubCell"/>
</dbReference>
<accession>A0A7V8VEP5</accession>
<feature type="domain" description="Flagellar hook-associated protein 2 C-terminal" evidence="7">
    <location>
        <begin position="579"/>
        <end position="648"/>
    </location>
</feature>
<comment type="function">
    <text evidence="5">Required for morphogenesis and for the elongation of the flagellar filament by facilitating polymerization of the flagellin monomers at the tip of growing filament. Forms a capping structure, which prevents flagellin subunits (transported through the central channel of the flagellum) from leaking out without polymerization at the distal end.</text>
</comment>
<keyword evidence="8" id="KW-0969">Cilium</keyword>
<evidence type="ECO:0000259" key="6">
    <source>
        <dbReference type="Pfam" id="PF02465"/>
    </source>
</evidence>
<keyword evidence="8" id="KW-0282">Flagellum</keyword>
<dbReference type="AlphaFoldDB" id="A0A7V8VEP5"/>
<evidence type="ECO:0000256" key="2">
    <source>
        <dbReference type="ARBA" id="ARBA00011255"/>
    </source>
</evidence>
<evidence type="ECO:0000259" key="7">
    <source>
        <dbReference type="Pfam" id="PF07195"/>
    </source>
</evidence>
<keyword evidence="5" id="KW-0964">Secreted</keyword>
<sequence>MASITGLNTNGINFSGLATGINTDVLIEGLTRINQQRIDRLKARQADVMAKQSAIATLKGYLYDLQSKTSLLARSIGSIFDTTTATSSDPNTLTVAASSSATPGSYIVSVESIAKAHMVASSGFNDPNTQLKQGTITIQFGNGQSTTINVDSTNNTLQGVVQAINSATQDLRASIINDGSNLPYKIILTAKNTGVSSAFTITSNLTNGDGEDINFQENTLQQASDAILRLGSGEGALTIRSSNNKIETVIPGVTINLLKAEPGKPINIDISRDIKKIQDGIKDFVDTYNKVMDYINEQSKYNVENQQAGVLLGNREIQDLVSDIVTTLMTTLESSSTGINRLSKIGIALTDNNKLNLDQTKLEQALSMGNTQVIADIKKLFAITGQSTNPTIEFVQGTNKTKLSTTAYEVHVTSPATRASVTASNPLSGVITIQPPDNTLVIKLNNVALLNIIVEPGTYTPEELAALLQRLINTHPNNNNNHVNVVLNNSNQLQITSQKYGSLSHVSVEGGTVLPHLGFIGGESARGDDVEGYFVVNGTSELASGSGQILTGMNGNQHTDGLQVRATSPTSTIGNIFVTIGVSAKLNSVLDKYLNPAYGRLKDTQDNYQIQIDNINKEIDKQNLILENRKNELIKQFAAMESAVSSLKNLQSQLVALMPITLMNTTRK</sequence>
<dbReference type="GO" id="GO:0009421">
    <property type="term" value="C:bacterial-type flagellum filament cap"/>
    <property type="evidence" value="ECO:0007669"/>
    <property type="project" value="InterPro"/>
</dbReference>
<evidence type="ECO:0000256" key="1">
    <source>
        <dbReference type="ARBA" id="ARBA00009764"/>
    </source>
</evidence>
<feature type="domain" description="Flagellar hook-associated protein 2 N-terminal" evidence="6">
    <location>
        <begin position="19"/>
        <end position="117"/>
    </location>
</feature>
<evidence type="ECO:0000313" key="8">
    <source>
        <dbReference type="EMBL" id="MBA2226576.1"/>
    </source>
</evidence>
<feature type="coiled-coil region" evidence="5">
    <location>
        <begin position="598"/>
        <end position="636"/>
    </location>
</feature>
<dbReference type="GO" id="GO:0009424">
    <property type="term" value="C:bacterial-type flagellum hook"/>
    <property type="evidence" value="ECO:0007669"/>
    <property type="project" value="UniProtKB-UniRule"/>
</dbReference>
<keyword evidence="9" id="KW-1185">Reference proteome</keyword>
<organism evidence="8 9">
    <name type="scientific">Thermogemmata fonticola</name>
    <dbReference type="NCBI Taxonomy" id="2755323"/>
    <lineage>
        <taxon>Bacteria</taxon>
        <taxon>Pseudomonadati</taxon>
        <taxon>Planctomycetota</taxon>
        <taxon>Planctomycetia</taxon>
        <taxon>Gemmatales</taxon>
        <taxon>Gemmataceae</taxon>
        <taxon>Thermogemmata</taxon>
    </lineage>
</organism>
<keyword evidence="8" id="KW-0966">Cell projection</keyword>
<keyword evidence="4 5" id="KW-0975">Bacterial flagellum</keyword>
<reference evidence="8 9" key="1">
    <citation type="submission" date="2020-07" db="EMBL/GenBank/DDBJ databases">
        <title>Thermogemmata thermophila gen. nov., sp. nov., a novel moderate thermophilic planctomycete from a Kamchatka hot spring.</title>
        <authorList>
            <person name="Elcheninov A.G."/>
            <person name="Podosokorskaya O.A."/>
            <person name="Kovaleva O.L."/>
            <person name="Novikov A."/>
            <person name="Bonch-Osmolovskaya E.A."/>
            <person name="Toshchakov S.V."/>
            <person name="Kublanov I.V."/>
        </authorList>
    </citation>
    <scope>NUCLEOTIDE SEQUENCE [LARGE SCALE GENOMIC DNA]</scope>
    <source>
        <strain evidence="8 9">2918</strain>
    </source>
</reference>
<evidence type="ECO:0000256" key="5">
    <source>
        <dbReference type="RuleBase" id="RU362066"/>
    </source>
</evidence>
<dbReference type="RefSeq" id="WP_194538007.1">
    <property type="nucleotide sequence ID" value="NZ_JACEFB010000006.1"/>
</dbReference>